<proteinExistence type="inferred from homology"/>
<dbReference type="InterPro" id="IPR001412">
    <property type="entry name" value="aa-tRNA-synth_I_CS"/>
</dbReference>
<evidence type="ECO:0000256" key="8">
    <source>
        <dbReference type="ARBA" id="ARBA00030904"/>
    </source>
</evidence>
<dbReference type="GO" id="GO:0006431">
    <property type="term" value="P:methionyl-tRNA aminoacylation"/>
    <property type="evidence" value="ECO:0007669"/>
    <property type="project" value="InterPro"/>
</dbReference>
<evidence type="ECO:0000313" key="12">
    <source>
        <dbReference type="EMBL" id="QQR92547.1"/>
    </source>
</evidence>
<dbReference type="InterPro" id="IPR015413">
    <property type="entry name" value="Methionyl/Leucyl_tRNA_Synth"/>
</dbReference>
<accession>A0A7T9DJP7</accession>
<dbReference type="EMBL" id="CP064981">
    <property type="protein sequence ID" value="QQR92547.1"/>
    <property type="molecule type" value="Genomic_DNA"/>
</dbReference>
<protein>
    <recommendedName>
        <fullName evidence="2">methionine--tRNA ligase</fullName>
        <ecNumber evidence="2">6.1.1.10</ecNumber>
    </recommendedName>
    <alternativeName>
        <fullName evidence="8">Methionyl-tRNA synthetase</fullName>
    </alternativeName>
</protein>
<dbReference type="PANTHER" id="PTHR43326:SF1">
    <property type="entry name" value="METHIONINE--TRNA LIGASE, MITOCHONDRIAL"/>
    <property type="match status" value="1"/>
</dbReference>
<keyword evidence="4 9" id="KW-0547">Nucleotide-binding</keyword>
<evidence type="ECO:0000256" key="5">
    <source>
        <dbReference type="ARBA" id="ARBA00022840"/>
    </source>
</evidence>
<dbReference type="Gene3D" id="3.40.50.620">
    <property type="entry name" value="HUPs"/>
    <property type="match status" value="1"/>
</dbReference>
<dbReference type="Gene3D" id="1.10.730.10">
    <property type="entry name" value="Isoleucyl-tRNA Synthetase, Domain 1"/>
    <property type="match status" value="1"/>
</dbReference>
<keyword evidence="5 9" id="KW-0067">ATP-binding</keyword>
<dbReference type="AlphaFoldDB" id="A0A7T9DJP7"/>
<dbReference type="NCBIfam" id="TIGR00398">
    <property type="entry name" value="metG"/>
    <property type="match status" value="1"/>
</dbReference>
<evidence type="ECO:0000256" key="2">
    <source>
        <dbReference type="ARBA" id="ARBA00012838"/>
    </source>
</evidence>
<dbReference type="InterPro" id="IPR033911">
    <property type="entry name" value="MetRS_core"/>
</dbReference>
<name>A0A7T9DJP7_9ARCH</name>
<keyword evidence="6 9" id="KW-0648">Protein biosynthesis</keyword>
<dbReference type="PROSITE" id="PS00178">
    <property type="entry name" value="AA_TRNA_LIGASE_I"/>
    <property type="match status" value="1"/>
</dbReference>
<dbReference type="Proteomes" id="UP000596004">
    <property type="component" value="Chromosome"/>
</dbReference>
<organism evidence="12">
    <name type="scientific">Candidatus Iainarchaeum sp</name>
    <dbReference type="NCBI Taxonomy" id="3101447"/>
    <lineage>
        <taxon>Archaea</taxon>
        <taxon>Candidatus Iainarchaeota</taxon>
        <taxon>Candidatus Iainarchaeia</taxon>
        <taxon>Candidatus Iainarchaeales</taxon>
        <taxon>Candidatus Iainarchaeaceae</taxon>
        <taxon>Candidatus Iainarchaeum</taxon>
    </lineage>
</organism>
<dbReference type="InterPro" id="IPR014758">
    <property type="entry name" value="Met-tRNA_synth"/>
</dbReference>
<evidence type="ECO:0000256" key="7">
    <source>
        <dbReference type="ARBA" id="ARBA00023146"/>
    </source>
</evidence>
<dbReference type="GO" id="GO:0004825">
    <property type="term" value="F:methionine-tRNA ligase activity"/>
    <property type="evidence" value="ECO:0007669"/>
    <property type="project" value="UniProtKB-EC"/>
</dbReference>
<dbReference type="InterPro" id="IPR023457">
    <property type="entry name" value="Met-tRNA_synth_2"/>
</dbReference>
<dbReference type="HAMAP" id="MF_01228">
    <property type="entry name" value="Met_tRNA_synth_type2"/>
    <property type="match status" value="1"/>
</dbReference>
<dbReference type="CDD" id="cd07957">
    <property type="entry name" value="Anticodon_Ia_Met"/>
    <property type="match status" value="1"/>
</dbReference>
<sequence>MPKDFFITCAIDYPNASLHMGHLYEKTIADVIARVHRLNGEKVFFLVGMDEHGEKIQETAKKAGISPQAYVDQMFPLFQSFMDNGLISYDRFIRTTDKDHVHAATHAFQQMVNAGDIYLGEFEGWYCVSDETYWTEKELVDGPNGTKLCPNVHCKKPVQRVKEESYFFKWSKYQSQLEKWFDSTATNVFPAFRKNEMREFLSKGLHDVSFTRQKIAWGIPAPINPAHTIYVWGDALVNYLTACGYPHSHYTHRWPADLHVIGMDINRFHSLLWPAMLLSMGVELPKQVFVHGFVNDAKGEKMSKSLGNVVDPQQIIPEYGIEPIRYYLLKETPVGNDLSFSIPNLIERTNADLADSFGNLAYRVLSMIEKYNGGIIPQAPLDQAILVPAQELAAKAYHAYLSHSPQEALHKTWDVIALGNKSIAEKEPWKLMKENKRAEVEQLLRTEVELLRMVSILIAPVLPLANEKLNEQFGFETAAFAKLKSPQALDGKPIKKGAVLFAKKEVPKPAQ</sequence>
<comment type="similarity">
    <text evidence="9">Belongs to the class-I aminoacyl-tRNA synthetase family.</text>
</comment>
<evidence type="ECO:0000256" key="6">
    <source>
        <dbReference type="ARBA" id="ARBA00022917"/>
    </source>
</evidence>
<dbReference type="InterPro" id="IPR009080">
    <property type="entry name" value="tRNAsynth_Ia_anticodon-bd"/>
</dbReference>
<feature type="domain" description="Methionyl/Leucyl tRNA synthetase" evidence="10">
    <location>
        <begin position="6"/>
        <end position="365"/>
    </location>
</feature>
<gene>
    <name evidence="12" type="ORF">IPJ89_05375</name>
</gene>
<dbReference type="Gene3D" id="2.170.220.10">
    <property type="match status" value="1"/>
</dbReference>
<evidence type="ECO:0000256" key="1">
    <source>
        <dbReference type="ARBA" id="ARBA00004496"/>
    </source>
</evidence>
<dbReference type="EC" id="6.1.1.10" evidence="2"/>
<feature type="domain" description="Methionyl-tRNA synthetase anticodon-binding" evidence="11">
    <location>
        <begin position="415"/>
        <end position="503"/>
    </location>
</feature>
<evidence type="ECO:0000256" key="4">
    <source>
        <dbReference type="ARBA" id="ARBA00022741"/>
    </source>
</evidence>
<dbReference type="Pfam" id="PF19303">
    <property type="entry name" value="Anticodon_3"/>
    <property type="match status" value="1"/>
</dbReference>
<comment type="subcellular location">
    <subcellularLocation>
        <location evidence="1">Cytoplasm</location>
    </subcellularLocation>
</comment>
<keyword evidence="3 9" id="KW-0436">Ligase</keyword>
<keyword evidence="7 9" id="KW-0030">Aminoacyl-tRNA synthetase</keyword>
<dbReference type="SUPFAM" id="SSF52374">
    <property type="entry name" value="Nucleotidylyl transferase"/>
    <property type="match status" value="1"/>
</dbReference>
<dbReference type="InterPro" id="IPR014729">
    <property type="entry name" value="Rossmann-like_a/b/a_fold"/>
</dbReference>
<dbReference type="SUPFAM" id="SSF47323">
    <property type="entry name" value="Anticodon-binding domain of a subclass of class I aminoacyl-tRNA synthetases"/>
    <property type="match status" value="1"/>
</dbReference>
<dbReference type="CDD" id="cd00814">
    <property type="entry name" value="MetRS_core"/>
    <property type="match status" value="1"/>
</dbReference>
<evidence type="ECO:0000256" key="9">
    <source>
        <dbReference type="RuleBase" id="RU363039"/>
    </source>
</evidence>
<dbReference type="PRINTS" id="PR01041">
    <property type="entry name" value="TRNASYNTHMET"/>
</dbReference>
<dbReference type="Pfam" id="PF09334">
    <property type="entry name" value="tRNA-synt_1g"/>
    <property type="match status" value="1"/>
</dbReference>
<evidence type="ECO:0000259" key="10">
    <source>
        <dbReference type="Pfam" id="PF09334"/>
    </source>
</evidence>
<dbReference type="GO" id="GO:0005737">
    <property type="term" value="C:cytoplasm"/>
    <property type="evidence" value="ECO:0007669"/>
    <property type="project" value="UniProtKB-SubCell"/>
</dbReference>
<reference evidence="12" key="1">
    <citation type="submission" date="2020-11" db="EMBL/GenBank/DDBJ databases">
        <title>Connecting structure to function with the recovery of over 1000 high-quality activated sludge metagenome-assembled genomes encoding full-length rRNA genes using long-read sequencing.</title>
        <authorList>
            <person name="Singleton C.M."/>
            <person name="Petriglieri F."/>
            <person name="Kristensen J.M."/>
            <person name="Kirkegaard R.H."/>
            <person name="Michaelsen T.Y."/>
            <person name="Andersen M.H."/>
            <person name="Karst S.M."/>
            <person name="Dueholm M.S."/>
            <person name="Nielsen P.H."/>
            <person name="Albertsen M."/>
        </authorList>
    </citation>
    <scope>NUCLEOTIDE SEQUENCE</scope>
    <source>
        <strain evidence="12">Fred_18-Q3-R57-64_BAT3C.431</strain>
    </source>
</reference>
<evidence type="ECO:0000259" key="11">
    <source>
        <dbReference type="Pfam" id="PF19303"/>
    </source>
</evidence>
<dbReference type="InterPro" id="IPR041872">
    <property type="entry name" value="Anticodon_Met"/>
</dbReference>
<evidence type="ECO:0000256" key="3">
    <source>
        <dbReference type="ARBA" id="ARBA00022598"/>
    </source>
</evidence>
<dbReference type="PANTHER" id="PTHR43326">
    <property type="entry name" value="METHIONYL-TRNA SYNTHETASE"/>
    <property type="match status" value="1"/>
</dbReference>
<dbReference type="FunFam" id="2.170.220.10:FF:000002">
    <property type="entry name" value="Methionine--tRNA ligase"/>
    <property type="match status" value="1"/>
</dbReference>
<dbReference type="GO" id="GO:0005524">
    <property type="term" value="F:ATP binding"/>
    <property type="evidence" value="ECO:0007669"/>
    <property type="project" value="UniProtKB-KW"/>
</dbReference>